<evidence type="ECO:0000313" key="3">
    <source>
        <dbReference type="Proteomes" id="UP000054600"/>
    </source>
</evidence>
<dbReference type="EMBL" id="LNYW01000033">
    <property type="protein sequence ID" value="KTD62456.1"/>
    <property type="molecule type" value="Genomic_DNA"/>
</dbReference>
<name>A0A0W0Z013_9GAMM</name>
<gene>
    <name evidence="2" type="ORF">Lsha_1156</name>
</gene>
<dbReference type="AlphaFoldDB" id="A0A0W0Z013"/>
<accession>A0A0W0Z013</accession>
<organism evidence="2 3">
    <name type="scientific">Legionella shakespearei DSM 23087</name>
    <dbReference type="NCBI Taxonomy" id="1122169"/>
    <lineage>
        <taxon>Bacteria</taxon>
        <taxon>Pseudomonadati</taxon>
        <taxon>Pseudomonadota</taxon>
        <taxon>Gammaproteobacteria</taxon>
        <taxon>Legionellales</taxon>
        <taxon>Legionellaceae</taxon>
        <taxon>Legionella</taxon>
    </lineage>
</organism>
<protein>
    <submittedName>
        <fullName evidence="2">Uncharacterized protein</fullName>
    </submittedName>
</protein>
<feature type="compositionally biased region" description="Basic and acidic residues" evidence="1">
    <location>
        <begin position="1"/>
        <end position="18"/>
    </location>
</feature>
<reference evidence="2 3" key="1">
    <citation type="submission" date="2015-11" db="EMBL/GenBank/DDBJ databases">
        <title>Genomic analysis of 38 Legionella species identifies large and diverse effector repertoires.</title>
        <authorList>
            <person name="Burstein D."/>
            <person name="Amaro F."/>
            <person name="Zusman T."/>
            <person name="Lifshitz Z."/>
            <person name="Cohen O."/>
            <person name="Gilbert J.A."/>
            <person name="Pupko T."/>
            <person name="Shuman H.A."/>
            <person name="Segal G."/>
        </authorList>
    </citation>
    <scope>NUCLEOTIDE SEQUENCE [LARGE SCALE GENOMIC DNA]</scope>
    <source>
        <strain evidence="2 3">ATCC 49655</strain>
    </source>
</reference>
<sequence length="91" mass="10066">MSPSDPRRPERVFWREGSPESGMVPVFGDPSRQKTRSGRRRSGDERGAGDEPGAENVITALFNVTKSLAKPNGTSCLQRRIPVNFFPIGEH</sequence>
<keyword evidence="3" id="KW-1185">Reference proteome</keyword>
<proteinExistence type="predicted"/>
<evidence type="ECO:0000256" key="1">
    <source>
        <dbReference type="SAM" id="MobiDB-lite"/>
    </source>
</evidence>
<comment type="caution">
    <text evidence="2">The sequence shown here is derived from an EMBL/GenBank/DDBJ whole genome shotgun (WGS) entry which is preliminary data.</text>
</comment>
<dbReference type="Proteomes" id="UP000054600">
    <property type="component" value="Unassembled WGS sequence"/>
</dbReference>
<feature type="region of interest" description="Disordered" evidence="1">
    <location>
        <begin position="1"/>
        <end position="54"/>
    </location>
</feature>
<evidence type="ECO:0000313" key="2">
    <source>
        <dbReference type="EMBL" id="KTD62456.1"/>
    </source>
</evidence>